<accession>A0AAV9PCW3</accession>
<reference evidence="3 4" key="1">
    <citation type="submission" date="2023-08" db="EMBL/GenBank/DDBJ databases">
        <title>Black Yeasts Isolated from many extreme environments.</title>
        <authorList>
            <person name="Coleine C."/>
            <person name="Stajich J.E."/>
            <person name="Selbmann L."/>
        </authorList>
    </citation>
    <scope>NUCLEOTIDE SEQUENCE [LARGE SCALE GENOMIC DNA]</scope>
    <source>
        <strain evidence="3 4">CCFEE 5935</strain>
    </source>
</reference>
<dbReference type="GO" id="GO:0006508">
    <property type="term" value="P:proteolysis"/>
    <property type="evidence" value="ECO:0007669"/>
    <property type="project" value="InterPro"/>
</dbReference>
<dbReference type="RefSeq" id="XP_064660297.1">
    <property type="nucleotide sequence ID" value="XM_064801667.1"/>
</dbReference>
<feature type="domain" description="Peptidase A1" evidence="2">
    <location>
        <begin position="1"/>
        <end position="306"/>
    </location>
</feature>
<organism evidence="3 4">
    <name type="scientific">Saxophila tyrrhenica</name>
    <dbReference type="NCBI Taxonomy" id="1690608"/>
    <lineage>
        <taxon>Eukaryota</taxon>
        <taxon>Fungi</taxon>
        <taxon>Dikarya</taxon>
        <taxon>Ascomycota</taxon>
        <taxon>Pezizomycotina</taxon>
        <taxon>Dothideomycetes</taxon>
        <taxon>Dothideomycetidae</taxon>
        <taxon>Mycosphaerellales</taxon>
        <taxon>Extremaceae</taxon>
        <taxon>Saxophila</taxon>
    </lineage>
</organism>
<dbReference type="AlphaFoldDB" id="A0AAV9PCW3"/>
<dbReference type="GO" id="GO:0004190">
    <property type="term" value="F:aspartic-type endopeptidase activity"/>
    <property type="evidence" value="ECO:0007669"/>
    <property type="project" value="InterPro"/>
</dbReference>
<comment type="caution">
    <text evidence="3">The sequence shown here is derived from an EMBL/GenBank/DDBJ whole genome shotgun (WGS) entry which is preliminary data.</text>
</comment>
<dbReference type="Gene3D" id="2.40.70.10">
    <property type="entry name" value="Acid Proteases"/>
    <property type="match status" value="2"/>
</dbReference>
<dbReference type="PANTHER" id="PTHR47966:SF47">
    <property type="entry name" value="ENDOPEPTIDASE, PUTATIVE (AFU_ORTHOLOGUE AFUA_3G01220)-RELATED"/>
    <property type="match status" value="1"/>
</dbReference>
<name>A0AAV9PCW3_9PEZI</name>
<dbReference type="PANTHER" id="PTHR47966">
    <property type="entry name" value="BETA-SITE APP-CLEAVING ENZYME, ISOFORM A-RELATED"/>
    <property type="match status" value="1"/>
</dbReference>
<comment type="similarity">
    <text evidence="1">Belongs to the peptidase A1 family.</text>
</comment>
<gene>
    <name evidence="3" type="ORF">LTR77_004413</name>
</gene>
<dbReference type="InterPro" id="IPR034164">
    <property type="entry name" value="Pepsin-like_dom"/>
</dbReference>
<dbReference type="GO" id="GO:0000324">
    <property type="term" value="C:fungal-type vacuole"/>
    <property type="evidence" value="ECO:0007669"/>
    <property type="project" value="TreeGrafter"/>
</dbReference>
<dbReference type="Pfam" id="PF00026">
    <property type="entry name" value="Asp"/>
    <property type="match status" value="1"/>
</dbReference>
<evidence type="ECO:0000313" key="3">
    <source>
        <dbReference type="EMBL" id="KAK5171269.1"/>
    </source>
</evidence>
<proteinExistence type="inferred from homology"/>
<dbReference type="InterPro" id="IPR021109">
    <property type="entry name" value="Peptidase_aspartic_dom_sf"/>
</dbReference>
<dbReference type="EMBL" id="JAVRRT010000006">
    <property type="protein sequence ID" value="KAK5171269.1"/>
    <property type="molecule type" value="Genomic_DNA"/>
</dbReference>
<dbReference type="Proteomes" id="UP001337655">
    <property type="component" value="Unassembled WGS sequence"/>
</dbReference>
<evidence type="ECO:0000259" key="2">
    <source>
        <dbReference type="PROSITE" id="PS51767"/>
    </source>
</evidence>
<keyword evidence="4" id="KW-1185">Reference proteome</keyword>
<dbReference type="InterPro" id="IPR001461">
    <property type="entry name" value="Aspartic_peptidase_A1"/>
</dbReference>
<dbReference type="GeneID" id="89925759"/>
<evidence type="ECO:0000256" key="1">
    <source>
        <dbReference type="ARBA" id="ARBA00007447"/>
    </source>
</evidence>
<protein>
    <recommendedName>
        <fullName evidence="2">Peptidase A1 domain-containing protein</fullName>
    </recommendedName>
</protein>
<dbReference type="CDD" id="cd05471">
    <property type="entry name" value="pepsin_like"/>
    <property type="match status" value="1"/>
</dbReference>
<evidence type="ECO:0000313" key="4">
    <source>
        <dbReference type="Proteomes" id="UP001337655"/>
    </source>
</evidence>
<sequence>MIPNENYNLSYASGQFAVGKLGWESVTIAGLHVPKLEVGLIDYAYWPGGPAGYIGLGYPANADDAWHGNDPTKDGQPGHGRIQQETLFQTMMKDKIVPPMFSLALERPVSNSSTADQGYIAFGGLPPVQADGPFTCSPILLDPDFSNKSLTEYTIIVDDFTFPGYAAPNTSHSPGKTKGKTVVDCGSYPILAPPEVAEAYSELFNPPAIYVKDWGTYVTRCDAEGPKEPFMIVINGTGFAIPGSDFVFGNAVMSGLGVPPGKYDDYCFSGLQGAGPVGISTFLLGRPFLENVVAVFDVGAREMRFAPRKY</sequence>
<dbReference type="InterPro" id="IPR033121">
    <property type="entry name" value="PEPTIDASE_A1"/>
</dbReference>
<dbReference type="SUPFAM" id="SSF50630">
    <property type="entry name" value="Acid proteases"/>
    <property type="match status" value="1"/>
</dbReference>
<dbReference type="PROSITE" id="PS51767">
    <property type="entry name" value="PEPTIDASE_A1"/>
    <property type="match status" value="1"/>
</dbReference>